<feature type="compositionally biased region" description="Basic and acidic residues" evidence="1">
    <location>
        <begin position="53"/>
        <end position="67"/>
    </location>
</feature>
<dbReference type="EMBL" id="WOCD01000003">
    <property type="protein sequence ID" value="MUH71879.1"/>
    <property type="molecule type" value="Genomic_DNA"/>
</dbReference>
<gene>
    <name evidence="2" type="ORF">GNP35_04965</name>
</gene>
<keyword evidence="3" id="KW-1185">Reference proteome</keyword>
<feature type="compositionally biased region" description="Basic and acidic residues" evidence="1">
    <location>
        <begin position="94"/>
        <end position="108"/>
    </location>
</feature>
<evidence type="ECO:0000313" key="3">
    <source>
        <dbReference type="Proteomes" id="UP000439994"/>
    </source>
</evidence>
<dbReference type="OrthoDB" id="9919466at2"/>
<comment type="caution">
    <text evidence="2">The sequence shown here is derived from an EMBL/GenBank/DDBJ whole genome shotgun (WGS) entry which is preliminary data.</text>
</comment>
<dbReference type="AlphaFoldDB" id="A0A6N8F8Z0"/>
<protein>
    <submittedName>
        <fullName evidence="2">Uncharacterized protein</fullName>
    </submittedName>
</protein>
<organism evidence="2 3">
    <name type="scientific">Psychrosphaera haliotis</name>
    <dbReference type="NCBI Taxonomy" id="555083"/>
    <lineage>
        <taxon>Bacteria</taxon>
        <taxon>Pseudomonadati</taxon>
        <taxon>Pseudomonadota</taxon>
        <taxon>Gammaproteobacteria</taxon>
        <taxon>Alteromonadales</taxon>
        <taxon>Pseudoalteromonadaceae</taxon>
        <taxon>Psychrosphaera</taxon>
    </lineage>
</organism>
<evidence type="ECO:0000256" key="1">
    <source>
        <dbReference type="SAM" id="MobiDB-lite"/>
    </source>
</evidence>
<reference evidence="2 3" key="1">
    <citation type="submission" date="2019-11" db="EMBL/GenBank/DDBJ databases">
        <title>P. haliotis isolates from Z. marina roots.</title>
        <authorList>
            <person name="Cohen M."/>
            <person name="Jospin G."/>
            <person name="Eisen J.A."/>
            <person name="Coil D.A."/>
        </authorList>
    </citation>
    <scope>NUCLEOTIDE SEQUENCE [LARGE SCALE GENOMIC DNA]</scope>
    <source>
        <strain evidence="2 3">UCD-MCMsp1aY</strain>
    </source>
</reference>
<name>A0A6N8F8Z0_9GAMM</name>
<accession>A0A6N8F8Z0</accession>
<evidence type="ECO:0000313" key="2">
    <source>
        <dbReference type="EMBL" id="MUH71879.1"/>
    </source>
</evidence>
<dbReference type="RefSeq" id="WP_155695047.1">
    <property type="nucleotide sequence ID" value="NZ_WOCD01000003.1"/>
</dbReference>
<dbReference type="Proteomes" id="UP000439994">
    <property type="component" value="Unassembled WGS sequence"/>
</dbReference>
<proteinExistence type="predicted"/>
<feature type="compositionally biased region" description="Basic and acidic residues" evidence="1">
    <location>
        <begin position="16"/>
        <end position="38"/>
    </location>
</feature>
<feature type="region of interest" description="Disordered" evidence="1">
    <location>
        <begin position="13"/>
        <end position="108"/>
    </location>
</feature>
<sequence>MVDFIYNAIRRPVANEPDKKDIYHVDKTPKDARAKRIEEDDPSNQQQQSSDGKSAKDEQSSHSDDNQNKLIKASGTNKQNNEHELTPKKQGKGKYVDENGVEHLDFYA</sequence>